<protein>
    <submittedName>
        <fullName evidence="3">Hypothetical_protein</fullName>
    </submittedName>
</protein>
<sequence>MNLTMCTIYGYGLSVYALCPQNQSQIEFKLNKNQLIQNQVQQFDQQKHITFINPKSYKYSGYYLYHSNEGDLVSIFSAKTFLFQIIQRNVQDFCVAFDRLFVIRDNFLNEKRIDMQSYNSGLTNLNITISNGIIYGTQKNLIICRFQQSNVCEFYNSKFEVVQSLSIKGKLIKSYQSGLIFQRKQQITYLDFNTRSITNLNYKAYQNEIYNVVQTMDNQFIDQNLIVHSKIDFILHDYNVKKLMGKLPKIWVLVSLALLVTYSYGRWNCFFLFTM</sequence>
<keyword evidence="1" id="KW-1133">Transmembrane helix</keyword>
<proteinExistence type="predicted"/>
<reference evidence="2" key="1">
    <citation type="submission" date="2023-06" db="EMBL/GenBank/DDBJ databases">
        <authorList>
            <person name="Kurt Z."/>
        </authorList>
    </citation>
    <scope>NUCLEOTIDE SEQUENCE</scope>
</reference>
<gene>
    <name evidence="2" type="ORF">HINF_LOCUS23887</name>
    <name evidence="3" type="ORF">HINF_LOCUS57482</name>
</gene>
<evidence type="ECO:0000256" key="1">
    <source>
        <dbReference type="SAM" id="Phobius"/>
    </source>
</evidence>
<dbReference type="AlphaFoldDB" id="A0AA86PI56"/>
<evidence type="ECO:0000313" key="4">
    <source>
        <dbReference type="Proteomes" id="UP001642409"/>
    </source>
</evidence>
<keyword evidence="4" id="KW-1185">Reference proteome</keyword>
<dbReference type="EMBL" id="CATOUU010000634">
    <property type="protein sequence ID" value="CAI9936242.1"/>
    <property type="molecule type" value="Genomic_DNA"/>
</dbReference>
<dbReference type="Proteomes" id="UP001642409">
    <property type="component" value="Unassembled WGS sequence"/>
</dbReference>
<name>A0AA86PI56_9EUKA</name>
<comment type="caution">
    <text evidence="2">The sequence shown here is derived from an EMBL/GenBank/DDBJ whole genome shotgun (WGS) entry which is preliminary data.</text>
</comment>
<feature type="transmembrane region" description="Helical" evidence="1">
    <location>
        <begin position="250"/>
        <end position="273"/>
    </location>
</feature>
<keyword evidence="1" id="KW-0812">Transmembrane</keyword>
<keyword evidence="1" id="KW-0472">Membrane</keyword>
<accession>A0AA86PI56</accession>
<evidence type="ECO:0000313" key="3">
    <source>
        <dbReference type="EMBL" id="CAL6076009.1"/>
    </source>
</evidence>
<evidence type="ECO:0000313" key="2">
    <source>
        <dbReference type="EMBL" id="CAI9936242.1"/>
    </source>
</evidence>
<reference evidence="3 4" key="2">
    <citation type="submission" date="2024-07" db="EMBL/GenBank/DDBJ databases">
        <authorList>
            <person name="Akdeniz Z."/>
        </authorList>
    </citation>
    <scope>NUCLEOTIDE SEQUENCE [LARGE SCALE GENOMIC DNA]</scope>
</reference>
<organism evidence="2">
    <name type="scientific">Hexamita inflata</name>
    <dbReference type="NCBI Taxonomy" id="28002"/>
    <lineage>
        <taxon>Eukaryota</taxon>
        <taxon>Metamonada</taxon>
        <taxon>Diplomonadida</taxon>
        <taxon>Hexamitidae</taxon>
        <taxon>Hexamitinae</taxon>
        <taxon>Hexamita</taxon>
    </lineage>
</organism>
<dbReference type="EMBL" id="CAXDID020000317">
    <property type="protein sequence ID" value="CAL6076009.1"/>
    <property type="molecule type" value="Genomic_DNA"/>
</dbReference>